<feature type="compositionally biased region" description="Basic and acidic residues" evidence="1">
    <location>
        <begin position="378"/>
        <end position="406"/>
    </location>
</feature>
<feature type="compositionally biased region" description="Acidic residues" evidence="1">
    <location>
        <begin position="100"/>
        <end position="111"/>
    </location>
</feature>
<sequence>MTSPSGATQAAATLAAALQEQQEPPPADGLEPNHVQLIRNTALGVIRNGPQFAEWLQTKRRGDKQYTFLFKGLGHDYYQWCLSNPEECKRLEDAAQEQQADAESDSDASDSPDLEIAAVHAADPAVAGAQAADKGIIRGLAEGGPLRRHLGEGATLNGAVIGEDRDLEPTRGTIERIQREVPNEGSGVVGGAKEEIGKELPTQSSMFRDRQPRGYRPGRDYERRPLGGKGMGSSSWNRSPSARQVAPRRPKPVKANKMYGWSDDEYVEGESPKSDGDNNVVEHLPAREHVIPDEAKGWYRGSDNRWRRARITTTPVLTVKLDHKGQVVHAKSSAERLAMLKSKLLSGGKKADEKDESPTISSPSKKAEAAAVTSNEQTLRDPSEGREADTEGDTPKASRVKVSADKRKARSSTINDDEEKENGEKSRKRRKATEEEEKSQVEEQEADDKKYPKRKLSLSPRKGASSSPSVEARQKQLRDKLLGSKRSSDEGTA</sequence>
<evidence type="ECO:0000256" key="1">
    <source>
        <dbReference type="SAM" id="MobiDB-lite"/>
    </source>
</evidence>
<accession>A0A7J6MV24</accession>
<dbReference type="InterPro" id="IPR035967">
    <property type="entry name" value="SWAP/Surp_sf"/>
</dbReference>
<dbReference type="EMBL" id="JABANN010000014">
    <property type="protein sequence ID" value="KAF4675455.1"/>
    <property type="molecule type" value="Genomic_DNA"/>
</dbReference>
<feature type="compositionally biased region" description="Low complexity" evidence="1">
    <location>
        <begin position="7"/>
        <end position="22"/>
    </location>
</feature>
<evidence type="ECO:0000313" key="4">
    <source>
        <dbReference type="Proteomes" id="UP000572268"/>
    </source>
</evidence>
<dbReference type="Gene3D" id="1.10.10.790">
    <property type="entry name" value="Surp module"/>
    <property type="match status" value="1"/>
</dbReference>
<feature type="region of interest" description="Disordered" evidence="1">
    <location>
        <begin position="344"/>
        <end position="493"/>
    </location>
</feature>
<feature type="compositionally biased region" description="Basic and acidic residues" evidence="1">
    <location>
        <begin position="472"/>
        <end position="493"/>
    </location>
</feature>
<proteinExistence type="predicted"/>
<dbReference type="InterPro" id="IPR000061">
    <property type="entry name" value="Surp"/>
</dbReference>
<dbReference type="Pfam" id="PF01805">
    <property type="entry name" value="Surp"/>
    <property type="match status" value="1"/>
</dbReference>
<evidence type="ECO:0000259" key="2">
    <source>
        <dbReference type="PROSITE" id="PS50128"/>
    </source>
</evidence>
<dbReference type="SUPFAM" id="SSF109905">
    <property type="entry name" value="Surp module (SWAP domain)"/>
    <property type="match status" value="1"/>
</dbReference>
<feature type="compositionally biased region" description="Basic and acidic residues" evidence="1">
    <location>
        <begin position="207"/>
        <end position="225"/>
    </location>
</feature>
<dbReference type="PROSITE" id="PS50128">
    <property type="entry name" value="SURP"/>
    <property type="match status" value="1"/>
</dbReference>
<organism evidence="3 4">
    <name type="scientific">Perkinsus olseni</name>
    <name type="common">Perkinsus atlanticus</name>
    <dbReference type="NCBI Taxonomy" id="32597"/>
    <lineage>
        <taxon>Eukaryota</taxon>
        <taxon>Sar</taxon>
        <taxon>Alveolata</taxon>
        <taxon>Perkinsozoa</taxon>
        <taxon>Perkinsea</taxon>
        <taxon>Perkinsida</taxon>
        <taxon>Perkinsidae</taxon>
        <taxon>Perkinsus</taxon>
    </lineage>
</organism>
<feature type="compositionally biased region" description="Acidic residues" evidence="1">
    <location>
        <begin position="434"/>
        <end position="446"/>
    </location>
</feature>
<feature type="region of interest" description="Disordered" evidence="1">
    <location>
        <begin position="92"/>
        <end position="111"/>
    </location>
</feature>
<name>A0A7J6MV24_PEROL</name>
<dbReference type="AlphaFoldDB" id="A0A7J6MV24"/>
<feature type="region of interest" description="Disordered" evidence="1">
    <location>
        <begin position="184"/>
        <end position="280"/>
    </location>
</feature>
<dbReference type="GO" id="GO:0003723">
    <property type="term" value="F:RNA binding"/>
    <property type="evidence" value="ECO:0007669"/>
    <property type="project" value="InterPro"/>
</dbReference>
<feature type="region of interest" description="Disordered" evidence="1">
    <location>
        <begin position="1"/>
        <end position="30"/>
    </location>
</feature>
<feature type="compositionally biased region" description="Polar residues" evidence="1">
    <location>
        <begin position="232"/>
        <end position="242"/>
    </location>
</feature>
<dbReference type="Proteomes" id="UP000572268">
    <property type="component" value="Unassembled WGS sequence"/>
</dbReference>
<protein>
    <recommendedName>
        <fullName evidence="2">SURP motif domain-containing protein</fullName>
    </recommendedName>
</protein>
<feature type="domain" description="SURP motif" evidence="2">
    <location>
        <begin position="37"/>
        <end position="81"/>
    </location>
</feature>
<gene>
    <name evidence="3" type="ORF">FOL46_001393</name>
</gene>
<evidence type="ECO:0000313" key="3">
    <source>
        <dbReference type="EMBL" id="KAF4675455.1"/>
    </source>
</evidence>
<dbReference type="SMART" id="SM00648">
    <property type="entry name" value="SWAP"/>
    <property type="match status" value="1"/>
</dbReference>
<comment type="caution">
    <text evidence="3">The sequence shown here is derived from an EMBL/GenBank/DDBJ whole genome shotgun (WGS) entry which is preliminary data.</text>
</comment>
<reference evidence="3 4" key="1">
    <citation type="submission" date="2020-04" db="EMBL/GenBank/DDBJ databases">
        <title>Perkinsus olseni comparative genomics.</title>
        <authorList>
            <person name="Bogema D.R."/>
        </authorList>
    </citation>
    <scope>NUCLEOTIDE SEQUENCE [LARGE SCALE GENOMIC DNA]</scope>
    <source>
        <strain evidence="3">ATCC PRA-31</strain>
    </source>
</reference>
<dbReference type="GO" id="GO:0006396">
    <property type="term" value="P:RNA processing"/>
    <property type="evidence" value="ECO:0007669"/>
    <property type="project" value="InterPro"/>
</dbReference>